<keyword evidence="3" id="KW-0732">Signal</keyword>
<sequence>MRFPEMFAVLVSLVFTDLEITAAERPSFRILAPEFICGPTKPTNLSDETGSVVAVPQQITIGLQTKGGQRLHYDVTVHFELLNGIVSQRHTLLLWKSVRQLEKRFKAEREAISDGNQIMIPNEDLVPGVGYTFNVVAVDQAGTRSQDQNFTVTYPGKNARAALVQDGSSSAGDVSLLLLGSEVTYPDVPFTVTAKVIFCRPRNDYKFHWTVQGLDEASGVLKTNSDILEIPAGNLSPGKTYNIAVTVVDSAAGNSIVAATMKLSVLKRDLKGGVFPTDATAGFAQTIVIRTLFNDRQISNENWKCEDSTGDGGCSEDLLISNNSATISFLKESKYKISASVGDVRLDSHIQVNSKSTVSVVLQSMPPMYLLLGQRYEIPVDVSGLFPKCTSNWTVVKQDGFAYLDPSTVGGLGGVQINDIEENFLSELVDYGNDTVTREVSLIIPASAPKWDGLAPDASYKFRLVTTCPEPIDDSVDTKAPRGTVTSHWDMILETNAPPKGLPLEVTPIENGTALGTFFTFSTGVAKERESDYPLVYSFGYSVEGNSIGFASYYEVMSAETQLPYTRSGVSTFYEVCDSRNACSRIDGPKVMLLPNPNLSQADLDHRVDAIENSFRRGNIIEATKIAFDAVVTLKNQDSKHFNDFYTKVMLLMETKTPEVQKDFVERSRYLSASTVLQYAKQVKVLVDFGNHGSHLLGPLLELIDAVEHGPARESREVHPAPSANTAEVKLDLYESQILSAANVSEAKQQLLSYIPTATEQFCSNKQRGYSGRLISLDVMRWSAASKSPLQDGVRIPDNASSSVHAILKTSDASIGTSSASGVAYYCLGKIWFRSDLLTSEPMVEMYQALLVAADKGGSWKQADWKDGKFTWNASLPAGNHSGNYKCELLTKDLKWDTNLCNSSSDGDSVQCSCSQMSYLRITSKGLVEVTTTATSSTTEVVTPPSAPATSSTTAIHPEETTPGTDVLTFAPLPTNPTPSTPPTSTSASPSPSTIPSATSPSVQNTSAIPSPATAQSPTTSTVNTTTTTTIQSPTNPNATTIQQADHLHQPNITRSATIGGGGAGPLEYSIIGALVLCAGLTGTALVLYRRRRHTTSLTEELQDIAARVRSHSLPVRYARFQDEHNMGGDNVSTISDTITI</sequence>
<evidence type="ECO:0000313" key="5">
    <source>
        <dbReference type="Proteomes" id="UP000069940"/>
    </source>
</evidence>
<dbReference type="Proteomes" id="UP000069940">
    <property type="component" value="Unassembled WGS sequence"/>
</dbReference>
<dbReference type="GeneID" id="109433568"/>
<keyword evidence="2" id="KW-0472">Membrane</keyword>
<feature type="signal peptide" evidence="3">
    <location>
        <begin position="1"/>
        <end position="23"/>
    </location>
</feature>
<feature type="transmembrane region" description="Helical" evidence="2">
    <location>
        <begin position="1069"/>
        <end position="1089"/>
    </location>
</feature>
<dbReference type="EnsemblMetazoa" id="AALFPA23_017156.R25024">
    <property type="protein sequence ID" value="AALFPA23_017156.P25024"/>
    <property type="gene ID" value="AALFPA23_017156"/>
</dbReference>
<protein>
    <submittedName>
        <fullName evidence="4">Uncharacterized protein</fullName>
    </submittedName>
</protein>
<keyword evidence="5" id="KW-1185">Reference proteome</keyword>
<keyword evidence="2" id="KW-1133">Transmembrane helix</keyword>
<evidence type="ECO:0000256" key="2">
    <source>
        <dbReference type="SAM" id="Phobius"/>
    </source>
</evidence>
<feature type="chain" id="PRO_5045116717" evidence="3">
    <location>
        <begin position="24"/>
        <end position="1141"/>
    </location>
</feature>
<reference evidence="4" key="2">
    <citation type="submission" date="2025-05" db="UniProtKB">
        <authorList>
            <consortium name="EnsemblMetazoa"/>
        </authorList>
    </citation>
    <scope>IDENTIFICATION</scope>
    <source>
        <strain evidence="4">Foshan</strain>
    </source>
</reference>
<dbReference type="RefSeq" id="XP_029716223.2">
    <property type="nucleotide sequence ID" value="XM_029860363.2"/>
</dbReference>
<proteinExistence type="predicted"/>
<keyword evidence="2" id="KW-0812">Transmembrane</keyword>
<feature type="compositionally biased region" description="Low complexity" evidence="1">
    <location>
        <begin position="934"/>
        <end position="955"/>
    </location>
</feature>
<name>A0ABM1ZCB3_AEDAL</name>
<feature type="compositionally biased region" description="Low complexity" evidence="1">
    <location>
        <begin position="983"/>
        <end position="1038"/>
    </location>
</feature>
<feature type="region of interest" description="Disordered" evidence="1">
    <location>
        <begin position="934"/>
        <end position="1039"/>
    </location>
</feature>
<organism evidence="4 5">
    <name type="scientific">Aedes albopictus</name>
    <name type="common">Asian tiger mosquito</name>
    <name type="synonym">Stegomyia albopicta</name>
    <dbReference type="NCBI Taxonomy" id="7160"/>
    <lineage>
        <taxon>Eukaryota</taxon>
        <taxon>Metazoa</taxon>
        <taxon>Ecdysozoa</taxon>
        <taxon>Arthropoda</taxon>
        <taxon>Hexapoda</taxon>
        <taxon>Insecta</taxon>
        <taxon>Pterygota</taxon>
        <taxon>Neoptera</taxon>
        <taxon>Endopterygota</taxon>
        <taxon>Diptera</taxon>
        <taxon>Nematocera</taxon>
        <taxon>Culicoidea</taxon>
        <taxon>Culicidae</taxon>
        <taxon>Culicinae</taxon>
        <taxon>Aedini</taxon>
        <taxon>Aedes</taxon>
        <taxon>Stegomyia</taxon>
    </lineage>
</organism>
<evidence type="ECO:0000313" key="4">
    <source>
        <dbReference type="EnsemblMetazoa" id="AALFPA23_017156.P25024"/>
    </source>
</evidence>
<evidence type="ECO:0000256" key="3">
    <source>
        <dbReference type="SAM" id="SignalP"/>
    </source>
</evidence>
<evidence type="ECO:0000256" key="1">
    <source>
        <dbReference type="SAM" id="MobiDB-lite"/>
    </source>
</evidence>
<accession>A0ABM1ZCB3</accession>
<reference evidence="5" key="1">
    <citation type="journal article" date="2015" name="Proc. Natl. Acad. Sci. U.S.A.">
        <title>Genome sequence of the Asian Tiger mosquito, Aedes albopictus, reveals insights into its biology, genetics, and evolution.</title>
        <authorList>
            <person name="Chen X.G."/>
            <person name="Jiang X."/>
            <person name="Gu J."/>
            <person name="Xu M."/>
            <person name="Wu Y."/>
            <person name="Deng Y."/>
            <person name="Zhang C."/>
            <person name="Bonizzoni M."/>
            <person name="Dermauw W."/>
            <person name="Vontas J."/>
            <person name="Armbruster P."/>
            <person name="Huang X."/>
            <person name="Yang Y."/>
            <person name="Zhang H."/>
            <person name="He W."/>
            <person name="Peng H."/>
            <person name="Liu Y."/>
            <person name="Wu K."/>
            <person name="Chen J."/>
            <person name="Lirakis M."/>
            <person name="Topalis P."/>
            <person name="Van Leeuwen T."/>
            <person name="Hall A.B."/>
            <person name="Jiang X."/>
            <person name="Thorpe C."/>
            <person name="Mueller R.L."/>
            <person name="Sun C."/>
            <person name="Waterhouse R.M."/>
            <person name="Yan G."/>
            <person name="Tu Z.J."/>
            <person name="Fang X."/>
            <person name="James A.A."/>
        </authorList>
    </citation>
    <scope>NUCLEOTIDE SEQUENCE [LARGE SCALE GENOMIC DNA]</scope>
    <source>
        <strain evidence="5">Foshan</strain>
    </source>
</reference>